<organism evidence="2 3">
    <name type="scientific">Durusdinium trenchii</name>
    <dbReference type="NCBI Taxonomy" id="1381693"/>
    <lineage>
        <taxon>Eukaryota</taxon>
        <taxon>Sar</taxon>
        <taxon>Alveolata</taxon>
        <taxon>Dinophyceae</taxon>
        <taxon>Suessiales</taxon>
        <taxon>Symbiodiniaceae</taxon>
        <taxon>Durusdinium</taxon>
    </lineage>
</organism>
<dbReference type="Proteomes" id="UP001642484">
    <property type="component" value="Unassembled WGS sequence"/>
</dbReference>
<evidence type="ECO:0008006" key="4">
    <source>
        <dbReference type="Google" id="ProtNLM"/>
    </source>
</evidence>
<keyword evidence="3" id="KW-1185">Reference proteome</keyword>
<feature type="region of interest" description="Disordered" evidence="1">
    <location>
        <begin position="499"/>
        <end position="555"/>
    </location>
</feature>
<feature type="compositionally biased region" description="Polar residues" evidence="1">
    <location>
        <begin position="532"/>
        <end position="544"/>
    </location>
</feature>
<sequence length="1574" mass="176879">MEVGTLVEQTWSEHSASQTFRLPWESGFWKGFFNPTTEPHSALFDFEAANLPVIVGVESSEERPGKRARVPQQHSSWHSIVKADVDTTWIDKREADFQVGLRRWHDVLMTLPGDIEIVRQLTALDHVSNQLRMLRDIFHKKAPSTLLKRVNSFLRYVTFLKVQTIAFPGHEGDLYYFLSSLKDEGRPTSRLQGIMQSLTFVQHVMGVSELEPLTTSRRCLGASGAKAGGPKRQASPFTVTELKALHSILADQTCDIWDRMLAGMVLATVYTRSRWSDLQQAESVLHDHDDYGELAFLEFHINEHKCKWSSAFRNSFLPAICPAYGITDHNWAAVWVEVREQLGICFDDNFPTMPAPNADNSPSRRPLTTDEMKSWTRMLLARCEIDLTDRRITSHSCKCTLLSWLSKHGDLWEDRQVLGGHVSFIKSTITYSREAMARPLRVLEELLNDVRVGRFRPDETRSGRFRDVVLEGCTMDESFASTPFSLVGEWVEASEPCNKPREVEVTNQSRESAEIIEVDPDSPKREEEDNASSEAPDTSTSSDESAAVLSGARRPLRVPTVPDSLKLVQHTKLRTLHCMEKEHQLILLCGRKAVPERYGVVEEVTAGDVTEPGKTLPFIEKQRRLRAQQTRITGISHKHEQQASHALIDAAFNILETGAVVYLPPSKCGSRDAEIQSEAKNKQKQLLTLEQGTIKATASDALVSVDIGTEMKLMYALQRRGLAFDLVNLVSWPVHMEWVNKLFRALMSEAIPGFNSITLQQLLRADQELFLTIAAEFDGSLKGANVGDPPPLDAVIQRLMNDPRINIHLTPTARGEKRSIQQEGDKVSNPPPKKQKQPKPGAQRSPSQCTAIDKDPGRSENFPVYVCDITNEEQFLNLRTYLEKERSAILHAHFAPSCGTASRARERPIPGFKTAQKPLRSDAHPDGLPNLTESEHQRVSEANRSYAAMSELIFALVELGVSISIENPRNSLLWKTSFLKHLLGKLPTYHVCTFHHCMHGGKRDKDTAWYSFNPRDPQRDLFASLALKCNKQHQHAPWKPYVDASGKRIFPTADEAAYPHLLCERVAYILRTEATKAGFIFPTDLHQQLDHTNVSAKRQLFTTQPRGRRLRPLVSEFSGYVTVVTLPDRSEFLEQTLRTLPKGARICHRVLQQRGWNRDDVAQKSRTVVVDERCGTDGQCEVVNIGIPREPSEFIQEALNKGHPRDIIANIRDAERDLLLNLVHQPRSVRFQKRAAFMKKWLKRSLELKESEQKLHDSLAPHLVPILMGKRLLLWKEILIDLAYSDVAVIDDVVKGFALTGWAPQTGVFHKHVRKPSLTTQELRKRAAGLNAAVTGSLENSTEGPHDQYAWDETMEEVQKGWLGVSDGSSECVIAKRFPLVQGSKVRLIDDFSICGANSAYGMTEKLRVQSIDELTAYLAYILDSTEGAACPALVGRTFDLKHAYKQFGVDEWRSKFLNIAVRKPGGSYGLFKVYALPFGASGSVTSFLRVACSIAYIGTYGLDITWTSFFDDFTVLCTQEEADNVGWYVESLFKLLGVEYAATGDKAPPFQSAFKSLGLIIDVSTVTSGTFSI</sequence>
<feature type="compositionally biased region" description="Basic and acidic residues" evidence="1">
    <location>
        <begin position="814"/>
        <end position="826"/>
    </location>
</feature>
<proteinExistence type="predicted"/>
<feature type="region of interest" description="Disordered" evidence="1">
    <location>
        <begin position="810"/>
        <end position="856"/>
    </location>
</feature>
<evidence type="ECO:0000313" key="3">
    <source>
        <dbReference type="Proteomes" id="UP001642484"/>
    </source>
</evidence>
<comment type="caution">
    <text evidence="2">The sequence shown here is derived from an EMBL/GenBank/DDBJ whole genome shotgun (WGS) entry which is preliminary data.</text>
</comment>
<protein>
    <recommendedName>
        <fullName evidence="4">Reverse transcriptase domain-containing protein</fullName>
    </recommendedName>
</protein>
<evidence type="ECO:0000256" key="1">
    <source>
        <dbReference type="SAM" id="MobiDB-lite"/>
    </source>
</evidence>
<name>A0ABP0SSY4_9DINO</name>
<gene>
    <name evidence="2" type="ORF">CCMP2556_LOCUS53394</name>
</gene>
<accession>A0ABP0SSY4</accession>
<reference evidence="2 3" key="1">
    <citation type="submission" date="2024-02" db="EMBL/GenBank/DDBJ databases">
        <authorList>
            <person name="Chen Y."/>
            <person name="Shah S."/>
            <person name="Dougan E. K."/>
            <person name="Thang M."/>
            <person name="Chan C."/>
        </authorList>
    </citation>
    <scope>NUCLEOTIDE SEQUENCE [LARGE SCALE GENOMIC DNA]</scope>
</reference>
<dbReference type="EMBL" id="CAXAMN010028181">
    <property type="protein sequence ID" value="CAK9115552.1"/>
    <property type="molecule type" value="Genomic_DNA"/>
</dbReference>
<evidence type="ECO:0000313" key="2">
    <source>
        <dbReference type="EMBL" id="CAK9115552.1"/>
    </source>
</evidence>